<dbReference type="AlphaFoldDB" id="A0A370DAM5"/>
<dbReference type="EMBL" id="QFXE01000021">
    <property type="protein sequence ID" value="RDH81955.1"/>
    <property type="molecule type" value="Genomic_DNA"/>
</dbReference>
<dbReference type="InterPro" id="IPR036116">
    <property type="entry name" value="FN3_sf"/>
</dbReference>
<reference evidence="1 2" key="1">
    <citation type="journal article" date="2018" name="ISME J.">
        <title>Endosymbiont genomes yield clues of tubeworm success.</title>
        <authorList>
            <person name="Li Y."/>
            <person name="Liles M.R."/>
            <person name="Halanych K.M."/>
        </authorList>
    </citation>
    <scope>NUCLEOTIDE SEQUENCE [LARGE SCALE GENOMIC DNA]</scope>
    <source>
        <strain evidence="1">A1462</strain>
    </source>
</reference>
<evidence type="ECO:0000313" key="2">
    <source>
        <dbReference type="Proteomes" id="UP000254771"/>
    </source>
</evidence>
<comment type="caution">
    <text evidence="1">The sequence shown here is derived from an EMBL/GenBank/DDBJ whole genome shotgun (WGS) entry which is preliminary data.</text>
</comment>
<dbReference type="PROSITE" id="PS51257">
    <property type="entry name" value="PROKAR_LIPOPROTEIN"/>
    <property type="match status" value="1"/>
</dbReference>
<evidence type="ECO:0008006" key="3">
    <source>
        <dbReference type="Google" id="ProtNLM"/>
    </source>
</evidence>
<dbReference type="Proteomes" id="UP000254771">
    <property type="component" value="Unassembled WGS sequence"/>
</dbReference>
<keyword evidence="2" id="KW-1185">Reference proteome</keyword>
<organism evidence="1 2">
    <name type="scientific">endosymbiont of Escarpia spicata</name>
    <dbReference type="NCBI Taxonomy" id="2200908"/>
    <lineage>
        <taxon>Bacteria</taxon>
        <taxon>Pseudomonadati</taxon>
        <taxon>Pseudomonadota</taxon>
        <taxon>Gammaproteobacteria</taxon>
        <taxon>sulfur-oxidizing symbionts</taxon>
    </lineage>
</organism>
<evidence type="ECO:0000313" key="1">
    <source>
        <dbReference type="EMBL" id="RDH81955.1"/>
    </source>
</evidence>
<dbReference type="SUPFAM" id="SSF49265">
    <property type="entry name" value="Fibronectin type III"/>
    <property type="match status" value="1"/>
</dbReference>
<dbReference type="InterPro" id="IPR013783">
    <property type="entry name" value="Ig-like_fold"/>
</dbReference>
<dbReference type="Gene3D" id="2.60.40.10">
    <property type="entry name" value="Immunoglobulins"/>
    <property type="match status" value="1"/>
</dbReference>
<protein>
    <recommendedName>
        <fullName evidence="3">Fibronectin type-III domain-containing protein</fullName>
    </recommendedName>
</protein>
<proteinExistence type="predicted"/>
<accession>A0A370DAM5</accession>
<gene>
    <name evidence="1" type="ORF">DIZ78_16070</name>
</gene>
<dbReference type="Gene3D" id="2.60.40.3440">
    <property type="match status" value="1"/>
</dbReference>
<name>A0A370DAM5_9GAMM</name>
<dbReference type="Pfam" id="PF17963">
    <property type="entry name" value="Big_9"/>
    <property type="match status" value="1"/>
</dbReference>
<sequence length="558" mass="57527">MKALHNIFAMVLTGILVTACGGGDTISEATTSNRVEFGGSVGDGPVVGATVTIRNRNFEVISSTTSDNQANFSYVGEIADEQFPLIIEATLGIDLVTNAQPDFTLTAVVMDRSQTRINLNPHSTMIMKTALAMSGGLNLANLNSAREAVITKMNFGLDTALVTDPITNDITDNNVAVITKASEVFGEMVRRASYWIGNDIDEDAVFAALAADLTDGALDGVGGPGTNARYTAIAHVVSAQVLIEAMLNDLQVNNTSATLALDNAIEQIMGNAGTANRSTTTVTINDLMIEQAKFALAAARAIDPNVTFDNLLTVLFSLGSDVSATVVSQGLGDSGMNDSVTVSIDQSISLAASSNTGGVSDINVAANSPVSINTDGGNTDGGATPTDHQPVAQADSASTIENSDVTINLLGNDSGLEDGPVVLTVSGSASHGTLQVNTDGTVTYSPATGYRGVDSFIYQITDADGDSATASVNLTVNCLSQCSSSVRIAWNASTGGDVASYNLYHRTGSGTYGDPVAVGNVVTHDLDVDGVGNHYFVVTAVNLGGHESSFSSEVNVQL</sequence>